<dbReference type="Gene3D" id="3.40.1170.10">
    <property type="entry name" value="DNA repair protein MutS, domain I"/>
    <property type="match status" value="1"/>
</dbReference>
<dbReference type="InterPro" id="IPR016151">
    <property type="entry name" value="DNA_mismatch_repair_MutS_N"/>
</dbReference>
<dbReference type="Pfam" id="PF00488">
    <property type="entry name" value="MutS_V"/>
    <property type="match status" value="1"/>
</dbReference>
<reference evidence="12 13" key="1">
    <citation type="submission" date="2024-04" db="EMBL/GenBank/DDBJ databases">
        <authorList>
            <person name="Abashina T."/>
            <person name="Shaikin A."/>
        </authorList>
    </citation>
    <scope>NUCLEOTIDE SEQUENCE [LARGE SCALE GENOMIC DNA]</scope>
    <source>
        <strain evidence="12 13">AAFK</strain>
    </source>
</reference>
<evidence type="ECO:0000256" key="9">
    <source>
        <dbReference type="HAMAP-Rule" id="MF_00096"/>
    </source>
</evidence>
<dbReference type="InterPro" id="IPR005748">
    <property type="entry name" value="DNA_mismatch_repair_MutS"/>
</dbReference>
<dbReference type="Gene3D" id="6.10.140.430">
    <property type="match status" value="1"/>
</dbReference>
<evidence type="ECO:0000256" key="3">
    <source>
        <dbReference type="ARBA" id="ARBA00022741"/>
    </source>
</evidence>
<dbReference type="CDD" id="cd03284">
    <property type="entry name" value="ABC_MutS1"/>
    <property type="match status" value="1"/>
</dbReference>
<dbReference type="Proteomes" id="UP001446205">
    <property type="component" value="Unassembled WGS sequence"/>
</dbReference>
<keyword evidence="5 9" id="KW-0067">ATP-binding</keyword>
<dbReference type="SUPFAM" id="SSF55271">
    <property type="entry name" value="DNA repair protein MutS, domain I"/>
    <property type="match status" value="1"/>
</dbReference>
<evidence type="ECO:0000256" key="2">
    <source>
        <dbReference type="ARBA" id="ARBA00021982"/>
    </source>
</evidence>
<evidence type="ECO:0000256" key="1">
    <source>
        <dbReference type="ARBA" id="ARBA00006271"/>
    </source>
</evidence>
<dbReference type="InterPro" id="IPR045076">
    <property type="entry name" value="MutS"/>
</dbReference>
<dbReference type="Pfam" id="PF05192">
    <property type="entry name" value="MutS_III"/>
    <property type="match status" value="1"/>
</dbReference>
<feature type="binding site" evidence="9">
    <location>
        <begin position="601"/>
        <end position="608"/>
    </location>
    <ligand>
        <name>ATP</name>
        <dbReference type="ChEBI" id="CHEBI:30616"/>
    </ligand>
</feature>
<dbReference type="SUPFAM" id="SSF53150">
    <property type="entry name" value="DNA repair protein MutS, domain II"/>
    <property type="match status" value="1"/>
</dbReference>
<accession>A0ABU9DA35</accession>
<keyword evidence="7 9" id="KW-0234">DNA repair</keyword>
<dbReference type="InterPro" id="IPR007860">
    <property type="entry name" value="DNA_mmatch_repair_MutS_con_dom"/>
</dbReference>
<dbReference type="HAMAP" id="MF_00096">
    <property type="entry name" value="MutS"/>
    <property type="match status" value="1"/>
</dbReference>
<dbReference type="SUPFAM" id="SSF52540">
    <property type="entry name" value="P-loop containing nucleoside triphosphate hydrolases"/>
    <property type="match status" value="1"/>
</dbReference>
<dbReference type="SUPFAM" id="SSF48334">
    <property type="entry name" value="DNA repair protein MutS, domain III"/>
    <property type="match status" value="1"/>
</dbReference>
<dbReference type="Pfam" id="PF05188">
    <property type="entry name" value="MutS_II"/>
    <property type="match status" value="1"/>
</dbReference>
<dbReference type="InterPro" id="IPR017261">
    <property type="entry name" value="DNA_mismatch_repair_MutS/MSH"/>
</dbReference>
<evidence type="ECO:0000313" key="13">
    <source>
        <dbReference type="Proteomes" id="UP001446205"/>
    </source>
</evidence>
<sequence>MMQQYLRIKAEHPQVLLLYRMGDFYELFYDDARRAAQILDITLTQRGASAGAPIPMAGVPVVSLEGYLARLVKAGETVAICEQIGDPAASKGPVERAVVRVISPGTITDGQLLDARRENLLVAWVASGERVGLSWLELSSGHFQVLETEGTKLAAELERLQPAEIVLAQDQTCPEIWRERVRFLEPWRFDAASSRRYLEAQFGEQALAGFGCEHLTLALQAAGALLAYAQEHLRGPLPHVQRLLPERPDNYIFLDGASRRNLEITRNLRGEEQHTLLAVLDSTCTPMGARMLRRWLDQPIRDRDVILVRQDAVAVLLDGNGIPAFRASLRPLPDLERLLTRIALKSAGPRELAQLREALLLLPEIRDQAGGLAAQRWQTLAGGIGDFSGTARLLEGAINDNPPVTARDGGFIREGFDAELDELRALTRDSSTFLLELEAREKARTGIHNLKVEYNRVHGFYIEISRAANAEIPADYVRRQTLKGAERYLTPELKTFEDKALSAQSRALAREKALLQEVLEALGPIIPALQASAQALAEMDVLACFAERADVLDYSRPLLCEEAVIQIEGGRHPVVESSIDTPFIRNDLDLHEKRRMLLITGPNMGGKSTFMRQIALIVLLAHTGSFVPATRAHIGPVDQIFTRVGSSDDLAAGRSTFMVEMTETANILNNATEQSLVIMDEVGRGTSTFDGLSIAWAAAEHLAREIRAFTLFATHYFELTELADTLPGVANVHLSATEHGQDVVFLHSVREGPASQSYGLAVARLAGVPAMVLTRAREKLQALEQGELPRPTRVQDQLELFAPSRHPALSTLEDIDPDRMTPREALDALYRLKNLLSEP</sequence>
<dbReference type="PANTHER" id="PTHR11361">
    <property type="entry name" value="DNA MISMATCH REPAIR PROTEIN MUTS FAMILY MEMBER"/>
    <property type="match status" value="1"/>
</dbReference>
<evidence type="ECO:0000313" key="12">
    <source>
        <dbReference type="EMBL" id="MEK8090394.1"/>
    </source>
</evidence>
<evidence type="ECO:0000256" key="8">
    <source>
        <dbReference type="ARBA" id="ARBA00024647"/>
    </source>
</evidence>
<proteinExistence type="inferred from homology"/>
<evidence type="ECO:0000256" key="5">
    <source>
        <dbReference type="ARBA" id="ARBA00022840"/>
    </source>
</evidence>
<dbReference type="PIRSF" id="PIRSF037677">
    <property type="entry name" value="DNA_mis_repair_Msh6"/>
    <property type="match status" value="1"/>
</dbReference>
<feature type="domain" description="DNA mismatch repair proteins mutS family" evidence="11">
    <location>
        <begin position="675"/>
        <end position="691"/>
    </location>
</feature>
<dbReference type="Pfam" id="PF05190">
    <property type="entry name" value="MutS_IV"/>
    <property type="match status" value="1"/>
</dbReference>
<protein>
    <recommendedName>
        <fullName evidence="2 9">DNA mismatch repair protein MutS</fullName>
    </recommendedName>
</protein>
<name>A0ABU9DA35_9PROT</name>
<dbReference type="InterPro" id="IPR036678">
    <property type="entry name" value="MutS_con_dom_sf"/>
</dbReference>
<evidence type="ECO:0000259" key="11">
    <source>
        <dbReference type="PROSITE" id="PS00486"/>
    </source>
</evidence>
<dbReference type="Pfam" id="PF01624">
    <property type="entry name" value="MutS_I"/>
    <property type="match status" value="1"/>
</dbReference>
<dbReference type="NCBIfam" id="NF003810">
    <property type="entry name" value="PRK05399.1"/>
    <property type="match status" value="1"/>
</dbReference>
<dbReference type="PANTHER" id="PTHR11361:SF34">
    <property type="entry name" value="DNA MISMATCH REPAIR PROTEIN MSH1, MITOCHONDRIAL"/>
    <property type="match status" value="1"/>
</dbReference>
<dbReference type="InterPro" id="IPR007861">
    <property type="entry name" value="DNA_mismatch_repair_MutS_clamp"/>
</dbReference>
<dbReference type="InterPro" id="IPR027417">
    <property type="entry name" value="P-loop_NTPase"/>
</dbReference>
<keyword evidence="6 9" id="KW-0238">DNA-binding</keyword>
<dbReference type="NCBIfam" id="TIGR01070">
    <property type="entry name" value="mutS1"/>
    <property type="match status" value="1"/>
</dbReference>
<evidence type="ECO:0000256" key="10">
    <source>
        <dbReference type="RuleBase" id="RU003756"/>
    </source>
</evidence>
<comment type="caution">
    <text evidence="12">The sequence shown here is derived from an EMBL/GenBank/DDBJ whole genome shotgun (WGS) entry which is preliminary data.</text>
</comment>
<keyword evidence="13" id="KW-1185">Reference proteome</keyword>
<dbReference type="Gene3D" id="3.30.420.110">
    <property type="entry name" value="MutS, connector domain"/>
    <property type="match status" value="1"/>
</dbReference>
<gene>
    <name evidence="9 12" type="primary">mutS</name>
    <name evidence="12" type="ORF">WOB96_11560</name>
</gene>
<evidence type="ECO:0000256" key="7">
    <source>
        <dbReference type="ARBA" id="ARBA00023204"/>
    </source>
</evidence>
<evidence type="ECO:0000256" key="4">
    <source>
        <dbReference type="ARBA" id="ARBA00022763"/>
    </source>
</evidence>
<organism evidence="12 13">
    <name type="scientific">Thermithiobacillus plumbiphilus</name>
    <dbReference type="NCBI Taxonomy" id="1729899"/>
    <lineage>
        <taxon>Bacteria</taxon>
        <taxon>Pseudomonadati</taxon>
        <taxon>Pseudomonadota</taxon>
        <taxon>Acidithiobacillia</taxon>
        <taxon>Acidithiobacillales</taxon>
        <taxon>Thermithiobacillaceae</taxon>
        <taxon>Thermithiobacillus</taxon>
    </lineage>
</organism>
<comment type="similarity">
    <text evidence="1 9 10">Belongs to the DNA mismatch repair MutS family.</text>
</comment>
<keyword evidence="3 9" id="KW-0547">Nucleotide-binding</keyword>
<dbReference type="InterPro" id="IPR036187">
    <property type="entry name" value="DNA_mismatch_repair_MutS_sf"/>
</dbReference>
<dbReference type="RefSeq" id="WP_341371449.1">
    <property type="nucleotide sequence ID" value="NZ_JBBPCO010000011.1"/>
</dbReference>
<dbReference type="EMBL" id="JBBPCO010000011">
    <property type="protein sequence ID" value="MEK8090394.1"/>
    <property type="molecule type" value="Genomic_DNA"/>
</dbReference>
<dbReference type="InterPro" id="IPR000432">
    <property type="entry name" value="DNA_mismatch_repair_MutS_C"/>
</dbReference>
<keyword evidence="4 9" id="KW-0227">DNA damage</keyword>
<dbReference type="SMART" id="SM00534">
    <property type="entry name" value="MUTSac"/>
    <property type="match status" value="1"/>
</dbReference>
<dbReference type="SMART" id="SM00533">
    <property type="entry name" value="MUTSd"/>
    <property type="match status" value="1"/>
</dbReference>
<evidence type="ECO:0000256" key="6">
    <source>
        <dbReference type="ARBA" id="ARBA00023125"/>
    </source>
</evidence>
<dbReference type="Gene3D" id="3.40.50.300">
    <property type="entry name" value="P-loop containing nucleotide triphosphate hydrolases"/>
    <property type="match status" value="1"/>
</dbReference>
<comment type="function">
    <text evidence="8 9">This protein is involved in the repair of mismatches in DNA. It is possible that it carries out the mismatch recognition step. This protein has a weak ATPase activity.</text>
</comment>
<dbReference type="PROSITE" id="PS00486">
    <property type="entry name" value="DNA_MISMATCH_REPAIR_2"/>
    <property type="match status" value="1"/>
</dbReference>
<dbReference type="Gene3D" id="1.10.1420.10">
    <property type="match status" value="2"/>
</dbReference>
<dbReference type="InterPro" id="IPR007695">
    <property type="entry name" value="DNA_mismatch_repair_MutS-lik_N"/>
</dbReference>
<dbReference type="InterPro" id="IPR007696">
    <property type="entry name" value="DNA_mismatch_repair_MutS_core"/>
</dbReference>